<feature type="transmembrane region" description="Helical" evidence="2">
    <location>
        <begin position="49"/>
        <end position="74"/>
    </location>
</feature>
<evidence type="ECO:0000259" key="3">
    <source>
        <dbReference type="Pfam" id="PF09835"/>
    </source>
</evidence>
<dbReference type="Gene3D" id="3.40.50.150">
    <property type="entry name" value="Vaccinia Virus protein VP39"/>
    <property type="match status" value="1"/>
</dbReference>
<sequence length="398" mass="44658">MSPKARQSPPADRPLARRTARGRRKRLGWQYAELHYRLRTADDPAWRQAWSIAVGTFVGCTPFYGLHLPFCIFVCRLLRLNIVKATLAAQISNPMFAPFLIFIEFGVGRWLLAGRLPTLSFQEVSGLGLKELGLSLLLGSVVVGLVLGALLGILALWIGLRKKKPSFRKKLIDTVSRRYVNTGIFNWEFVRAKLSYDGVYELILRRGLLPRQGTIVDLGCGRGLLFSLLAAARKLAEDPARPEDWPAHGGPWILRGVEANSALARTARRALRGIATIERGDLVRKPVPPCQGAVLLDVLHHLPYSEQESVLARVYSALEPGGVLLIRETDAGAGWRFRLTSAADRIGGIRRWRLAGRHRYRTLEDWAEMLEAMGYRTRVVPVAETRWYADLLIEARRT</sequence>
<proteinExistence type="predicted"/>
<dbReference type="EMBL" id="JACXWD010000011">
    <property type="protein sequence ID" value="MBD3867515.1"/>
    <property type="molecule type" value="Genomic_DNA"/>
</dbReference>
<dbReference type="Proteomes" id="UP000648239">
    <property type="component" value="Unassembled WGS sequence"/>
</dbReference>
<dbReference type="PANTHER" id="PTHR40547:SF1">
    <property type="entry name" value="SLL0298 PROTEIN"/>
    <property type="match status" value="1"/>
</dbReference>
<dbReference type="Pfam" id="PF13489">
    <property type="entry name" value="Methyltransf_23"/>
    <property type="match status" value="1"/>
</dbReference>
<dbReference type="PANTHER" id="PTHR40547">
    <property type="entry name" value="SLL0298 PROTEIN"/>
    <property type="match status" value="1"/>
</dbReference>
<organism evidence="4 5">
    <name type="scientific">Candidatus Polarisedimenticola svalbardensis</name>
    <dbReference type="NCBI Taxonomy" id="2886004"/>
    <lineage>
        <taxon>Bacteria</taxon>
        <taxon>Pseudomonadati</taxon>
        <taxon>Acidobacteriota</taxon>
        <taxon>Candidatus Polarisedimenticolia</taxon>
        <taxon>Candidatus Polarisedimenticolales</taxon>
        <taxon>Candidatus Polarisedimenticolaceae</taxon>
        <taxon>Candidatus Polarisedimenticola</taxon>
    </lineage>
</organism>
<dbReference type="InterPro" id="IPR018639">
    <property type="entry name" value="DUF2062"/>
</dbReference>
<feature type="transmembrane region" description="Helical" evidence="2">
    <location>
        <begin position="95"/>
        <end position="112"/>
    </location>
</feature>
<keyword evidence="2" id="KW-1133">Transmembrane helix</keyword>
<evidence type="ECO:0000256" key="1">
    <source>
        <dbReference type="SAM" id="MobiDB-lite"/>
    </source>
</evidence>
<evidence type="ECO:0000313" key="5">
    <source>
        <dbReference type="Proteomes" id="UP000648239"/>
    </source>
</evidence>
<feature type="region of interest" description="Disordered" evidence="1">
    <location>
        <begin position="1"/>
        <end position="21"/>
    </location>
</feature>
<dbReference type="CDD" id="cd02440">
    <property type="entry name" value="AdoMet_MTases"/>
    <property type="match status" value="1"/>
</dbReference>
<gene>
    <name evidence="4" type="ORF">IFK94_05270</name>
</gene>
<dbReference type="AlphaFoldDB" id="A0A8J7C1H8"/>
<feature type="transmembrane region" description="Helical" evidence="2">
    <location>
        <begin position="132"/>
        <end position="160"/>
    </location>
</feature>
<dbReference type="SUPFAM" id="SSF53335">
    <property type="entry name" value="S-adenosyl-L-methionine-dependent methyltransferases"/>
    <property type="match status" value="1"/>
</dbReference>
<reference evidence="4 5" key="1">
    <citation type="submission" date="2020-08" db="EMBL/GenBank/DDBJ databases">
        <title>Acidobacteriota in marine sediments use diverse sulfur dissimilation pathways.</title>
        <authorList>
            <person name="Wasmund K."/>
        </authorList>
    </citation>
    <scope>NUCLEOTIDE SEQUENCE [LARGE SCALE GENOMIC DNA]</scope>
    <source>
        <strain evidence="4">MAG AM4</strain>
    </source>
</reference>
<dbReference type="Pfam" id="PF09835">
    <property type="entry name" value="DUF2062"/>
    <property type="match status" value="1"/>
</dbReference>
<feature type="domain" description="DUF2062" evidence="3">
    <location>
        <begin position="47"/>
        <end position="158"/>
    </location>
</feature>
<protein>
    <submittedName>
        <fullName evidence="4">DUF2062 domain-containing protein</fullName>
    </submittedName>
</protein>
<comment type="caution">
    <text evidence="4">The sequence shown here is derived from an EMBL/GenBank/DDBJ whole genome shotgun (WGS) entry which is preliminary data.</text>
</comment>
<evidence type="ECO:0000256" key="2">
    <source>
        <dbReference type="SAM" id="Phobius"/>
    </source>
</evidence>
<name>A0A8J7C1H8_9BACT</name>
<evidence type="ECO:0000313" key="4">
    <source>
        <dbReference type="EMBL" id="MBD3867515.1"/>
    </source>
</evidence>
<accession>A0A8J7C1H8</accession>
<dbReference type="InterPro" id="IPR029063">
    <property type="entry name" value="SAM-dependent_MTases_sf"/>
</dbReference>
<keyword evidence="2" id="KW-0812">Transmembrane</keyword>
<keyword evidence="2" id="KW-0472">Membrane</keyword>